<accession>A0A7W8XW26</accession>
<dbReference type="GO" id="GO:0016787">
    <property type="term" value="F:hydrolase activity"/>
    <property type="evidence" value="ECO:0007669"/>
    <property type="project" value="UniProtKB-KW"/>
</dbReference>
<dbReference type="PANTHER" id="PTHR43084">
    <property type="entry name" value="PERSULFIDE DIOXYGENASE ETHE1"/>
    <property type="match status" value="1"/>
</dbReference>
<evidence type="ECO:0000256" key="1">
    <source>
        <dbReference type="ARBA" id="ARBA00022723"/>
    </source>
</evidence>
<protein>
    <submittedName>
        <fullName evidence="3">Glyoxylase-like metal-dependent hydrolase (Beta-lactamase superfamily II)</fullName>
    </submittedName>
</protein>
<comment type="caution">
    <text evidence="3">The sequence shown here is derived from an EMBL/GenBank/DDBJ whole genome shotgun (WGS) entry which is preliminary data.</text>
</comment>
<organism evidence="3 4">
    <name type="scientific">Rhizobium paranaense</name>
    <dbReference type="NCBI Taxonomy" id="1650438"/>
    <lineage>
        <taxon>Bacteria</taxon>
        <taxon>Pseudomonadati</taxon>
        <taxon>Pseudomonadota</taxon>
        <taxon>Alphaproteobacteria</taxon>
        <taxon>Hyphomicrobiales</taxon>
        <taxon>Rhizobiaceae</taxon>
        <taxon>Rhizobium/Agrobacterium group</taxon>
        <taxon>Rhizobium</taxon>
    </lineage>
</organism>
<name>A0A7W8XW26_9HYPH</name>
<evidence type="ECO:0000313" key="3">
    <source>
        <dbReference type="EMBL" id="MBB5576631.1"/>
    </source>
</evidence>
<keyword evidence="4" id="KW-1185">Reference proteome</keyword>
<dbReference type="InterPro" id="IPR001279">
    <property type="entry name" value="Metallo-B-lactamas"/>
</dbReference>
<dbReference type="GO" id="GO:0070813">
    <property type="term" value="P:hydrogen sulfide metabolic process"/>
    <property type="evidence" value="ECO:0007669"/>
    <property type="project" value="TreeGrafter"/>
</dbReference>
<evidence type="ECO:0000313" key="4">
    <source>
        <dbReference type="Proteomes" id="UP000549882"/>
    </source>
</evidence>
<keyword evidence="1" id="KW-0479">Metal-binding</keyword>
<keyword evidence="3" id="KW-0378">Hydrolase</keyword>
<proteinExistence type="predicted"/>
<gene>
    <name evidence="3" type="ORF">GGD50_005276</name>
</gene>
<sequence length="346" mass="38478">MFVYSECSVSRLLKIHSCIFNVNMYVVANRQEKAMSDLEVDKNLSNASGIIRQAAENPAKRPDMRSFFDPATFTVSHVVRDPSSKACAIIDSVLDFDPASGRTMNTSSRALIDYAKSESLEVQWLLETHAHADHLSAAPLLQAELGGQLAIGREIIRVQEVFGKIFNAGTEFQRDGSQFDQLFQDGDRFKIGNLEATVLHVPGHTPACLAYVIGDAVFPGDTLFMPDYGTARCDFPGGDARTLYRSIRRLTQLPDEARMFMCHDYKAPGRDDYAWETTVGAQRNGNIHAREGVTEDEFVKMRNERDATLAMPKLILPSVQVNMRGGKLPPAEDNGVQYLKIPVNML</sequence>
<dbReference type="SUPFAM" id="SSF56281">
    <property type="entry name" value="Metallo-hydrolase/oxidoreductase"/>
    <property type="match status" value="1"/>
</dbReference>
<dbReference type="SMART" id="SM00849">
    <property type="entry name" value="Lactamase_B"/>
    <property type="match status" value="1"/>
</dbReference>
<feature type="domain" description="Metallo-beta-lactamase" evidence="2">
    <location>
        <begin position="73"/>
        <end position="263"/>
    </location>
</feature>
<dbReference type="InterPro" id="IPR036866">
    <property type="entry name" value="RibonucZ/Hydroxyglut_hydro"/>
</dbReference>
<dbReference type="PANTHER" id="PTHR43084:SF1">
    <property type="entry name" value="PERSULFIDE DIOXYGENASE ETHE1, MITOCHONDRIAL"/>
    <property type="match status" value="1"/>
</dbReference>
<reference evidence="3 4" key="1">
    <citation type="submission" date="2020-08" db="EMBL/GenBank/DDBJ databases">
        <title>Genomic Encyclopedia of Type Strains, Phase IV (KMG-V): Genome sequencing to study the core and pangenomes of soil and plant-associated prokaryotes.</title>
        <authorList>
            <person name="Whitman W."/>
        </authorList>
    </citation>
    <scope>NUCLEOTIDE SEQUENCE [LARGE SCALE GENOMIC DNA]</scope>
    <source>
        <strain evidence="3 4">SEMIA 4064</strain>
    </source>
</reference>
<dbReference type="Proteomes" id="UP000549882">
    <property type="component" value="Unassembled WGS sequence"/>
</dbReference>
<evidence type="ECO:0000259" key="2">
    <source>
        <dbReference type="SMART" id="SM00849"/>
    </source>
</evidence>
<dbReference type="Gene3D" id="3.60.15.10">
    <property type="entry name" value="Ribonuclease Z/Hydroxyacylglutathione hydrolase-like"/>
    <property type="match status" value="1"/>
</dbReference>
<dbReference type="AlphaFoldDB" id="A0A7W8XW26"/>
<dbReference type="GO" id="GO:0046872">
    <property type="term" value="F:metal ion binding"/>
    <property type="evidence" value="ECO:0007669"/>
    <property type="project" value="UniProtKB-KW"/>
</dbReference>
<dbReference type="GO" id="GO:0006749">
    <property type="term" value="P:glutathione metabolic process"/>
    <property type="evidence" value="ECO:0007669"/>
    <property type="project" value="InterPro"/>
</dbReference>
<dbReference type="GO" id="GO:0050313">
    <property type="term" value="F:sulfur dioxygenase activity"/>
    <property type="evidence" value="ECO:0007669"/>
    <property type="project" value="InterPro"/>
</dbReference>
<dbReference type="InterPro" id="IPR044528">
    <property type="entry name" value="POD-like_MBL-fold"/>
</dbReference>
<dbReference type="Pfam" id="PF00753">
    <property type="entry name" value="Lactamase_B"/>
    <property type="match status" value="1"/>
</dbReference>
<dbReference type="InterPro" id="IPR051682">
    <property type="entry name" value="Mito_Persulfide_Diox"/>
</dbReference>
<dbReference type="EMBL" id="JACHBI010000013">
    <property type="protein sequence ID" value="MBB5576631.1"/>
    <property type="molecule type" value="Genomic_DNA"/>
</dbReference>
<dbReference type="CDD" id="cd07724">
    <property type="entry name" value="POD-like_MBL-fold"/>
    <property type="match status" value="1"/>
</dbReference>